<dbReference type="RefSeq" id="WP_146382566.1">
    <property type="nucleotide sequence ID" value="NZ_VOEJ01000006.1"/>
</dbReference>
<evidence type="ECO:0000256" key="4">
    <source>
        <dbReference type="ARBA" id="ARBA00022842"/>
    </source>
</evidence>
<proteinExistence type="predicted"/>
<dbReference type="InterPro" id="IPR006879">
    <property type="entry name" value="YdjC-like"/>
</dbReference>
<dbReference type="GO" id="GO:0005975">
    <property type="term" value="P:carbohydrate metabolic process"/>
    <property type="evidence" value="ECO:0007669"/>
    <property type="project" value="InterPro"/>
</dbReference>
<evidence type="ECO:0000256" key="2">
    <source>
        <dbReference type="ARBA" id="ARBA00022723"/>
    </source>
</evidence>
<evidence type="ECO:0000256" key="1">
    <source>
        <dbReference type="ARBA" id="ARBA00001946"/>
    </source>
</evidence>
<dbReference type="Pfam" id="PF04794">
    <property type="entry name" value="YdjC"/>
    <property type="match status" value="1"/>
</dbReference>
<keyword evidence="7" id="KW-1185">Reference proteome</keyword>
<evidence type="ECO:0000256" key="3">
    <source>
        <dbReference type="ARBA" id="ARBA00022801"/>
    </source>
</evidence>
<evidence type="ECO:0000313" key="6">
    <source>
        <dbReference type="EMBL" id="TWR27601.1"/>
    </source>
</evidence>
<dbReference type="PANTHER" id="PTHR31609">
    <property type="entry name" value="YDJC DEACETYLASE FAMILY MEMBER"/>
    <property type="match status" value="1"/>
</dbReference>
<dbReference type="Proteomes" id="UP000320042">
    <property type="component" value="Unassembled WGS sequence"/>
</dbReference>
<evidence type="ECO:0000256" key="5">
    <source>
        <dbReference type="ARBA" id="ARBA00023277"/>
    </source>
</evidence>
<keyword evidence="4" id="KW-0460">Magnesium</keyword>
<dbReference type="Gene3D" id="3.20.20.370">
    <property type="entry name" value="Glycoside hydrolase/deacetylase"/>
    <property type="match status" value="1"/>
</dbReference>
<dbReference type="PANTHER" id="PTHR31609:SF1">
    <property type="entry name" value="CARBOHYDRATE DEACETYLASE"/>
    <property type="match status" value="1"/>
</dbReference>
<comment type="caution">
    <text evidence="6">The sequence shown here is derived from an EMBL/GenBank/DDBJ whole genome shotgun (WGS) entry which is preliminary data.</text>
</comment>
<gene>
    <name evidence="6" type="ORF">FPZ43_14125</name>
</gene>
<sequence>MVLSAIPNNTIINADDLGLNKTINLAILKSFELGIINSSSLIVNMGGFNEAVELIKSNRCMQGIGIHVNLAEGRPLIFNDAKFIDENGFWNINATNKATAFLNARNRKSFLEEIRAQIVQGINTGLSFTHLDSHYHIHTLPAFFPLFFEVAKEFNLKLRLAQTYNEGNYAKFLYRKWINNRVKKAGLNYTDYFETVQMFLRNTATRKPDSVTEVMLHPDLQDEKLTDHTDEQAMKSWLNYLG</sequence>
<dbReference type="GO" id="GO:0046872">
    <property type="term" value="F:metal ion binding"/>
    <property type="evidence" value="ECO:0007669"/>
    <property type="project" value="UniProtKB-KW"/>
</dbReference>
<dbReference type="EMBL" id="VOEJ01000006">
    <property type="protein sequence ID" value="TWR27601.1"/>
    <property type="molecule type" value="Genomic_DNA"/>
</dbReference>
<organism evidence="6 7">
    <name type="scientific">Mucilaginibacter pallidiroseus</name>
    <dbReference type="NCBI Taxonomy" id="2599295"/>
    <lineage>
        <taxon>Bacteria</taxon>
        <taxon>Pseudomonadati</taxon>
        <taxon>Bacteroidota</taxon>
        <taxon>Sphingobacteriia</taxon>
        <taxon>Sphingobacteriales</taxon>
        <taxon>Sphingobacteriaceae</taxon>
        <taxon>Mucilaginibacter</taxon>
    </lineage>
</organism>
<accession>A0A563U888</accession>
<name>A0A563U888_9SPHI</name>
<dbReference type="OrthoDB" id="9774177at2"/>
<keyword evidence="3" id="KW-0378">Hydrolase</keyword>
<dbReference type="InterPro" id="IPR011330">
    <property type="entry name" value="Glyco_hydro/deAcase_b/a-brl"/>
</dbReference>
<keyword evidence="2" id="KW-0479">Metal-binding</keyword>
<dbReference type="AlphaFoldDB" id="A0A563U888"/>
<evidence type="ECO:0000313" key="7">
    <source>
        <dbReference type="Proteomes" id="UP000320042"/>
    </source>
</evidence>
<comment type="cofactor">
    <cofactor evidence="1">
        <name>Mg(2+)</name>
        <dbReference type="ChEBI" id="CHEBI:18420"/>
    </cofactor>
</comment>
<reference evidence="6 7" key="1">
    <citation type="submission" date="2019-07" db="EMBL/GenBank/DDBJ databases">
        <authorList>
            <person name="Kim J."/>
        </authorList>
    </citation>
    <scope>NUCLEOTIDE SEQUENCE [LARGE SCALE GENOMIC DNA]</scope>
    <source>
        <strain evidence="7">dk17</strain>
    </source>
</reference>
<dbReference type="GO" id="GO:0016787">
    <property type="term" value="F:hydrolase activity"/>
    <property type="evidence" value="ECO:0007669"/>
    <property type="project" value="UniProtKB-KW"/>
</dbReference>
<dbReference type="SUPFAM" id="SSF88713">
    <property type="entry name" value="Glycoside hydrolase/deacetylase"/>
    <property type="match status" value="1"/>
</dbReference>
<keyword evidence="5" id="KW-0119">Carbohydrate metabolism</keyword>
<protein>
    <submittedName>
        <fullName evidence="6">ChbG/HpnK family deacetylase</fullName>
    </submittedName>
</protein>
<dbReference type="GO" id="GO:0019213">
    <property type="term" value="F:deacetylase activity"/>
    <property type="evidence" value="ECO:0007669"/>
    <property type="project" value="TreeGrafter"/>
</dbReference>